<accession>A0A1C6FKU0</accession>
<sequence>MEDKLFWAAIALLALVILWAAWRYWRFYQREHFACPQCGHRWKPPLGQMVFSVNAVEGKVLRCPHCGEKVYVESVKDR</sequence>
<protein>
    <submittedName>
        <fullName evidence="2">Uncharacterized protein</fullName>
    </submittedName>
</protein>
<reference evidence="2" key="1">
    <citation type="submission" date="2015-09" db="EMBL/GenBank/DDBJ databases">
        <authorList>
            <consortium name="Pathogen Informatics"/>
        </authorList>
    </citation>
    <scope>NUCLEOTIDE SEQUENCE</scope>
    <source>
        <strain evidence="2">2789STDY5834896</strain>
    </source>
</reference>
<evidence type="ECO:0000256" key="1">
    <source>
        <dbReference type="SAM" id="Phobius"/>
    </source>
</evidence>
<feature type="transmembrane region" description="Helical" evidence="1">
    <location>
        <begin position="6"/>
        <end position="25"/>
    </location>
</feature>
<proteinExistence type="predicted"/>
<name>A0A1C6FKU0_9FIRM</name>
<dbReference type="EMBL" id="FMHG01000001">
    <property type="protein sequence ID" value="SCJ33596.1"/>
    <property type="molecule type" value="Genomic_DNA"/>
</dbReference>
<keyword evidence="1" id="KW-0472">Membrane</keyword>
<gene>
    <name evidence="2" type="ORF">SAMEA3545359_00015</name>
</gene>
<dbReference type="AlphaFoldDB" id="A0A1C6FKU0"/>
<evidence type="ECO:0000313" key="2">
    <source>
        <dbReference type="EMBL" id="SCJ33596.1"/>
    </source>
</evidence>
<organism evidence="2">
    <name type="scientific">uncultured Anaerotruncus sp</name>
    <dbReference type="NCBI Taxonomy" id="905011"/>
    <lineage>
        <taxon>Bacteria</taxon>
        <taxon>Bacillati</taxon>
        <taxon>Bacillota</taxon>
        <taxon>Clostridia</taxon>
        <taxon>Eubacteriales</taxon>
        <taxon>Oscillospiraceae</taxon>
        <taxon>Anaerotruncus</taxon>
        <taxon>environmental samples</taxon>
    </lineage>
</organism>
<keyword evidence="1" id="KW-1133">Transmembrane helix</keyword>
<keyword evidence="1" id="KW-0812">Transmembrane</keyword>